<dbReference type="EMBL" id="UHJJ01000011">
    <property type="protein sequence ID" value="SUQ15323.1"/>
    <property type="molecule type" value="Genomic_DNA"/>
</dbReference>
<keyword evidence="5" id="KW-0675">Receptor</keyword>
<feature type="signal peptide" evidence="4">
    <location>
        <begin position="1"/>
        <end position="27"/>
    </location>
</feature>
<dbReference type="OrthoDB" id="9815946at2"/>
<evidence type="ECO:0000256" key="2">
    <source>
        <dbReference type="ARBA" id="ARBA00022448"/>
    </source>
</evidence>
<dbReference type="InterPro" id="IPR038404">
    <property type="entry name" value="TRAP_DctP_sf"/>
</dbReference>
<dbReference type="Gene3D" id="3.40.190.170">
    <property type="entry name" value="Bacterial extracellular solute-binding protein, family 7"/>
    <property type="match status" value="1"/>
</dbReference>
<evidence type="ECO:0000313" key="5">
    <source>
        <dbReference type="EMBL" id="SUQ15323.1"/>
    </source>
</evidence>
<sequence length="342" mass="37830">MKAKKWAVLLSLTLLLGLCSGGCGSEAGTTSSGDSEYQKIDLVMAVNGTDIQMDTRVANKFAELVEKASGGEVTIEVYPNDQLAGGNASKGIEMIAGGAVDLASYATSTMSVIDEQLAAATVPWIFADYTEARKIIDETGGDYYAERLAAKGITFLGSYHNGFRQLTNSKREVRTPEDVAGLKIRVPGSEVFMGFFRTLKADPVAMSWSEVFTAIQQGTIDGQENGVVITDSSKMSEIQDYMTLWNYSYENNLFVANTKIWDSLEPKTQELLQEKAAEACEWGRDTLEKEEKELVQKFEEAGMKVTTLTDEEMEAFEEVMKETRQKFIDKYGEEARQAFQIK</sequence>
<evidence type="ECO:0000256" key="1">
    <source>
        <dbReference type="ARBA" id="ARBA00009023"/>
    </source>
</evidence>
<dbReference type="Proteomes" id="UP000254051">
    <property type="component" value="Unassembled WGS sequence"/>
</dbReference>
<organism evidence="5 6">
    <name type="scientific">Faecalicatena contorta</name>
    <dbReference type="NCBI Taxonomy" id="39482"/>
    <lineage>
        <taxon>Bacteria</taxon>
        <taxon>Bacillati</taxon>
        <taxon>Bacillota</taxon>
        <taxon>Clostridia</taxon>
        <taxon>Lachnospirales</taxon>
        <taxon>Lachnospiraceae</taxon>
        <taxon>Faecalicatena</taxon>
    </lineage>
</organism>
<evidence type="ECO:0000256" key="3">
    <source>
        <dbReference type="ARBA" id="ARBA00022729"/>
    </source>
</evidence>
<dbReference type="InterPro" id="IPR018389">
    <property type="entry name" value="DctP_fam"/>
</dbReference>
<proteinExistence type="inferred from homology"/>
<dbReference type="InterPro" id="IPR004682">
    <property type="entry name" value="TRAP_DctP"/>
</dbReference>
<keyword evidence="2" id="KW-0813">Transport</keyword>
<feature type="chain" id="PRO_5043163596" evidence="4">
    <location>
        <begin position="28"/>
        <end position="342"/>
    </location>
</feature>
<name>A0A316AFK6_9FIRM</name>
<keyword evidence="6" id="KW-1185">Reference proteome</keyword>
<gene>
    <name evidence="5" type="ORF">SAMN05216529_111108</name>
</gene>
<evidence type="ECO:0000256" key="4">
    <source>
        <dbReference type="SAM" id="SignalP"/>
    </source>
</evidence>
<dbReference type="AlphaFoldDB" id="A0A316AFK6"/>
<dbReference type="PANTHER" id="PTHR33376">
    <property type="match status" value="1"/>
</dbReference>
<protein>
    <submittedName>
        <fullName evidence="5">Tripartite ATP-independent transporter solute receptor, DctP family</fullName>
    </submittedName>
</protein>
<dbReference type="PIRSF" id="PIRSF006470">
    <property type="entry name" value="DctB"/>
    <property type="match status" value="1"/>
</dbReference>
<dbReference type="NCBIfam" id="TIGR00787">
    <property type="entry name" value="dctP"/>
    <property type="match status" value="1"/>
</dbReference>
<dbReference type="SUPFAM" id="SSF53850">
    <property type="entry name" value="Periplasmic binding protein-like II"/>
    <property type="match status" value="1"/>
</dbReference>
<dbReference type="GO" id="GO:0055085">
    <property type="term" value="P:transmembrane transport"/>
    <property type="evidence" value="ECO:0007669"/>
    <property type="project" value="InterPro"/>
</dbReference>
<dbReference type="RefSeq" id="WP_109713034.1">
    <property type="nucleotide sequence ID" value="NZ_QGDS01000011.1"/>
</dbReference>
<comment type="similarity">
    <text evidence="1">Belongs to the bacterial solute-binding protein 7 family.</text>
</comment>
<dbReference type="NCBIfam" id="NF037995">
    <property type="entry name" value="TRAP_S1"/>
    <property type="match status" value="1"/>
</dbReference>
<keyword evidence="3 4" id="KW-0732">Signal</keyword>
<dbReference type="GO" id="GO:0030288">
    <property type="term" value="C:outer membrane-bounded periplasmic space"/>
    <property type="evidence" value="ECO:0007669"/>
    <property type="project" value="InterPro"/>
</dbReference>
<dbReference type="PANTHER" id="PTHR33376:SF7">
    <property type="entry name" value="C4-DICARBOXYLATE-BINDING PROTEIN DCTB"/>
    <property type="match status" value="1"/>
</dbReference>
<evidence type="ECO:0000313" key="6">
    <source>
        <dbReference type="Proteomes" id="UP000254051"/>
    </source>
</evidence>
<accession>A0A316AFK6</accession>
<reference evidence="6" key="1">
    <citation type="submission" date="2017-07" db="EMBL/GenBank/DDBJ databases">
        <authorList>
            <person name="Varghese N."/>
            <person name="Submissions S."/>
        </authorList>
    </citation>
    <scope>NUCLEOTIDE SEQUENCE [LARGE SCALE GENOMIC DNA]</scope>
    <source>
        <strain evidence="6">NLAE-zl-C134</strain>
    </source>
</reference>
<dbReference type="Pfam" id="PF03480">
    <property type="entry name" value="DctP"/>
    <property type="match status" value="1"/>
</dbReference>